<reference evidence="1 2" key="1">
    <citation type="submission" date="2018-05" db="EMBL/GenBank/DDBJ databases">
        <title>Description of Sphingomonas pokkalii sp nov, isolated from the rhizosphere of saline tolerant pokkali rice and its draft genome analysis.</title>
        <authorList>
            <person name="Menon R."/>
            <person name="Kumari S."/>
            <person name="Rameshkumar N."/>
        </authorList>
    </citation>
    <scope>NUCLEOTIDE SEQUENCE [LARGE SCALE GENOMIC DNA]</scope>
    <source>
        <strain evidence="1 2">L3B27</strain>
    </source>
</reference>
<dbReference type="RefSeq" id="WP_116468910.1">
    <property type="nucleotide sequence ID" value="NZ_QENQ01000001.1"/>
</dbReference>
<gene>
    <name evidence="1" type="ORF">DD559_09225</name>
</gene>
<evidence type="ECO:0000313" key="1">
    <source>
        <dbReference type="EMBL" id="PVX29471.1"/>
    </source>
</evidence>
<name>A0A2U0SDU5_9SPHN</name>
<protein>
    <submittedName>
        <fullName evidence="1">Uncharacterized protein</fullName>
    </submittedName>
</protein>
<dbReference type="EMBL" id="QENQ01000001">
    <property type="protein sequence ID" value="PVX29471.1"/>
    <property type="molecule type" value="Genomic_DNA"/>
</dbReference>
<proteinExistence type="predicted"/>
<organism evidence="1 2">
    <name type="scientific">Sphingomonas pokkalii</name>
    <dbReference type="NCBI Taxonomy" id="2175090"/>
    <lineage>
        <taxon>Bacteria</taxon>
        <taxon>Pseudomonadati</taxon>
        <taxon>Pseudomonadota</taxon>
        <taxon>Alphaproteobacteria</taxon>
        <taxon>Sphingomonadales</taxon>
        <taxon>Sphingomonadaceae</taxon>
        <taxon>Sphingomonas</taxon>
    </lineage>
</organism>
<dbReference type="OrthoDB" id="7506225at2"/>
<comment type="caution">
    <text evidence="1">The sequence shown here is derived from an EMBL/GenBank/DDBJ whole genome shotgun (WGS) entry which is preliminary data.</text>
</comment>
<sequence length="104" mass="11548">MARYDADGGQVPRTLFEAAAFHRSVQAACAGCGHIGVFHAAALWRLFERRQWPGRLAEVGARLRCSRCGRRGTAISLTRDPPTITSLPLPSDVEWRRAVSRFRA</sequence>
<keyword evidence="2" id="KW-1185">Reference proteome</keyword>
<dbReference type="AlphaFoldDB" id="A0A2U0SDU5"/>
<dbReference type="Proteomes" id="UP000245890">
    <property type="component" value="Unassembled WGS sequence"/>
</dbReference>
<evidence type="ECO:0000313" key="2">
    <source>
        <dbReference type="Proteomes" id="UP000245890"/>
    </source>
</evidence>
<accession>A0A2U0SDU5</accession>